<dbReference type="GO" id="GO:0003723">
    <property type="term" value="F:RNA binding"/>
    <property type="evidence" value="ECO:0007669"/>
    <property type="project" value="UniProtKB-KW"/>
</dbReference>
<evidence type="ECO:0000259" key="2">
    <source>
        <dbReference type="Pfam" id="PF05183"/>
    </source>
</evidence>
<dbReference type="PANTHER" id="PTHR23079:SF55">
    <property type="entry name" value="RNA-DIRECTED RNA POLYMERASE"/>
    <property type="match status" value="1"/>
</dbReference>
<evidence type="ECO:0000313" key="3">
    <source>
        <dbReference type="EMBL" id="CAF0940820.1"/>
    </source>
</evidence>
<dbReference type="PANTHER" id="PTHR23079">
    <property type="entry name" value="RNA-DEPENDENT RNA POLYMERASE"/>
    <property type="match status" value="1"/>
</dbReference>
<keyword evidence="1" id="KW-0694">RNA-binding</keyword>
<dbReference type="GO" id="GO:0031380">
    <property type="term" value="C:nuclear RNA-directed RNA polymerase complex"/>
    <property type="evidence" value="ECO:0007669"/>
    <property type="project" value="TreeGrafter"/>
</dbReference>
<dbReference type="GO" id="GO:0030422">
    <property type="term" value="P:siRNA processing"/>
    <property type="evidence" value="ECO:0007669"/>
    <property type="project" value="TreeGrafter"/>
</dbReference>
<dbReference type="OrthoDB" id="6513042at2759"/>
<sequence>MTLNAVDLSELDCLKDVIVFSTEGNQPDCNKIAGSDLDGDQYFAYWGQELRISETIEPLEYKAQSPSDHPTPITANGVVNYCLSLLGAISHGEIYNLHAIVVDQNKEKHPKHTCQKLAIEMAEMFSAAINSSKTGYQIDANRIREIRKIVGHKYPDFLMKTSSYQSESILGILNRKALNFETQNPQLFEGQDINDSINTSAKKDANTTQSIESSNNTSLEDIKAVCSQMDNNLHITNNEIQENIKLNYISDPQEFNSKVQLGDMCVTEIDDIERNSYCFTDGNGLISKGLARKIAEQFGYLVKYEQNELYPSAYQIRMAGCKGIVIIDPESTTNQFYIKIRSSMEKFKYDEWDLDICEESRPIPTRLNNQITILLSDLGIPDSVFLNLQDKRFNNKKQPPRCKQDMLKNKIPLPMNECRYMFGCALESKLKSGQCYIRHQIIDDDGKPLKNPQFQTVVGPIIITKNPCPYAGDIMKFEAVDLPELDCLKDVVVFSTEGNRPDFNKIAGSDLDGDQYFVYWGRELQISEPIEPLEYKAQSPNINSTPITANNIVNYCLSLLCATSYGEIYNLHAIVVDQNEENHPKRTCQKLAIELTNMFSAAIDSGKTGYQIDINRIKEIQILVGHKYPDFLMKTPSYESQSILGILYRQALNFKNQNPQLFEDQDMNNSANISTKLSEKYFRFYVRIRTQLNIDLDMIHQELYSVLGNNAPSKIIIDQWSDYYKKKDVNTTKSIESSTNTSIDDINEVCSRMDNNLHITNNEIQENVNMNSDTKAFTDN</sequence>
<organism evidence="3 4">
    <name type="scientific">Rotaria sordida</name>
    <dbReference type="NCBI Taxonomy" id="392033"/>
    <lineage>
        <taxon>Eukaryota</taxon>
        <taxon>Metazoa</taxon>
        <taxon>Spiralia</taxon>
        <taxon>Gnathifera</taxon>
        <taxon>Rotifera</taxon>
        <taxon>Eurotatoria</taxon>
        <taxon>Bdelloidea</taxon>
        <taxon>Philodinida</taxon>
        <taxon>Philodinidae</taxon>
        <taxon>Rotaria</taxon>
    </lineage>
</organism>
<evidence type="ECO:0000313" key="4">
    <source>
        <dbReference type="Proteomes" id="UP000663882"/>
    </source>
</evidence>
<name>A0A814CJ83_9BILA</name>
<comment type="catalytic activity">
    <reaction evidence="1">
        <text>RNA(n) + a ribonucleoside 5'-triphosphate = RNA(n+1) + diphosphate</text>
        <dbReference type="Rhea" id="RHEA:21248"/>
        <dbReference type="Rhea" id="RHEA-COMP:14527"/>
        <dbReference type="Rhea" id="RHEA-COMP:17342"/>
        <dbReference type="ChEBI" id="CHEBI:33019"/>
        <dbReference type="ChEBI" id="CHEBI:61557"/>
        <dbReference type="ChEBI" id="CHEBI:140395"/>
        <dbReference type="EC" id="2.7.7.48"/>
    </reaction>
</comment>
<dbReference type="AlphaFoldDB" id="A0A814CJ83"/>
<dbReference type="EMBL" id="CAJNOO010000429">
    <property type="protein sequence ID" value="CAF0940820.1"/>
    <property type="molecule type" value="Genomic_DNA"/>
</dbReference>
<keyword evidence="1" id="KW-0548">Nucleotidyltransferase</keyword>
<feature type="domain" description="RDRP core" evidence="2">
    <location>
        <begin position="404"/>
        <end position="650"/>
    </location>
</feature>
<dbReference type="GO" id="GO:0003968">
    <property type="term" value="F:RNA-directed RNA polymerase activity"/>
    <property type="evidence" value="ECO:0007669"/>
    <property type="project" value="UniProtKB-KW"/>
</dbReference>
<dbReference type="InterPro" id="IPR057596">
    <property type="entry name" value="RDRP_core"/>
</dbReference>
<keyword evidence="1" id="KW-0808">Transferase</keyword>
<dbReference type="InterPro" id="IPR007855">
    <property type="entry name" value="RDRP"/>
</dbReference>
<comment type="caution">
    <text evidence="3">The sequence shown here is derived from an EMBL/GenBank/DDBJ whole genome shotgun (WGS) entry which is preliminary data.</text>
</comment>
<dbReference type="Proteomes" id="UP000663882">
    <property type="component" value="Unassembled WGS sequence"/>
</dbReference>
<proteinExistence type="inferred from homology"/>
<gene>
    <name evidence="3" type="ORF">RFH988_LOCUS11070</name>
</gene>
<feature type="domain" description="RDRP core" evidence="2">
    <location>
        <begin position="263"/>
        <end position="397"/>
    </location>
</feature>
<keyword evidence="1" id="KW-0696">RNA-directed RNA polymerase</keyword>
<protein>
    <recommendedName>
        <fullName evidence="1">RNA-dependent RNA polymerase</fullName>
        <ecNumber evidence="1">2.7.7.48</ecNumber>
    </recommendedName>
</protein>
<reference evidence="3" key="1">
    <citation type="submission" date="2021-02" db="EMBL/GenBank/DDBJ databases">
        <authorList>
            <person name="Nowell W R."/>
        </authorList>
    </citation>
    <scope>NUCLEOTIDE SEQUENCE</scope>
</reference>
<dbReference type="Pfam" id="PF05183">
    <property type="entry name" value="RdRP"/>
    <property type="match status" value="3"/>
</dbReference>
<comment type="similarity">
    <text evidence="1">Belongs to the RdRP family.</text>
</comment>
<dbReference type="EC" id="2.7.7.48" evidence="1"/>
<feature type="domain" description="RDRP core" evidence="2">
    <location>
        <begin position="3"/>
        <end position="176"/>
    </location>
</feature>
<accession>A0A814CJ83</accession>
<evidence type="ECO:0000256" key="1">
    <source>
        <dbReference type="RuleBase" id="RU363098"/>
    </source>
</evidence>